<dbReference type="AlphaFoldDB" id="Q6KH42"/>
<name>Q6KH42_MYCM1</name>
<dbReference type="EMBL" id="AE017308">
    <property type="protein sequence ID" value="AAT28089.1"/>
    <property type="molecule type" value="Genomic_DNA"/>
</dbReference>
<gene>
    <name evidence="2" type="ordered locus">MMOB6030</name>
</gene>
<organism evidence="2 3">
    <name type="scientific">Mycoplasma mobile (strain ATCC 43663 / 163K / NCTC 11711)</name>
    <name type="common">Mesomycoplasma mobile</name>
    <dbReference type="NCBI Taxonomy" id="267748"/>
    <lineage>
        <taxon>Bacteria</taxon>
        <taxon>Bacillati</taxon>
        <taxon>Mycoplasmatota</taxon>
        <taxon>Mycoplasmoidales</taxon>
        <taxon>Metamycoplasmataceae</taxon>
        <taxon>Mesomycoplasma</taxon>
    </lineage>
</organism>
<sequence>MKMKKNTKILISSSAAISALGIIPAAVIACGTTTETTESITSTSIVNGVLGKKFGAANDNGPLRAETPQLSFKSVTGATSYALVILDNEATNVIGVPFIHWAIANIKIKADANGMINIPENIASEANAAARALITQGRNSSFMNANSAIPGGFQRPDSVGYFSPFPPNAGHYYQISVLALDKEVTGLAEGFTLADLYSGIQTQGIKIVDRKYGDFFYNQVVQRQGSDSLFEHPANSLTTAPRLYRGVVPNIANIASTSVTNGNLQANFFNARTNGVNATADTLGQNSTIPNLSWNAVSGANSYLVTISNYSFSNINQAPFTNFVAVVPAEANTTNNKVTLPSQLANANSTNGVIYGKNSSSTDNVIATGGASLINVMLKQNANYFMPQGRANWIIVVNVYALKSNITTASGTNPVLTNGSHFLNEFTTRAANRDGIIAAGEFVFNLPGSGTTNATI</sequence>
<dbReference type="PROSITE" id="PS51257">
    <property type="entry name" value="PROKAR_LIPOPROTEIN"/>
    <property type="match status" value="1"/>
</dbReference>
<dbReference type="NCBIfam" id="TIGR00481">
    <property type="entry name" value="YbhB/YbcL family Raf kinase inhibitor-like protein"/>
    <property type="match status" value="1"/>
</dbReference>
<keyword evidence="1" id="KW-0732">Signal</keyword>
<protein>
    <submittedName>
        <fullName evidence="2">Phospholipid binding lipoprotein</fullName>
    </submittedName>
</protein>
<proteinExistence type="predicted"/>
<dbReference type="Proteomes" id="UP000009072">
    <property type="component" value="Chromosome"/>
</dbReference>
<dbReference type="eggNOG" id="COG1881">
    <property type="taxonomic scope" value="Bacteria"/>
</dbReference>
<dbReference type="Gene3D" id="3.90.280.10">
    <property type="entry name" value="PEBP-like"/>
    <property type="match status" value="2"/>
</dbReference>
<dbReference type="OrthoDB" id="403029at2"/>
<accession>Q6KH42</accession>
<dbReference type="Pfam" id="PF01161">
    <property type="entry name" value="PBP"/>
    <property type="match status" value="1"/>
</dbReference>
<evidence type="ECO:0000256" key="1">
    <source>
        <dbReference type="SAM" id="SignalP"/>
    </source>
</evidence>
<keyword evidence="3" id="KW-1185">Reference proteome</keyword>
<feature type="chain" id="PRO_5004277111" evidence="1">
    <location>
        <begin position="30"/>
        <end position="456"/>
    </location>
</feature>
<dbReference type="SUPFAM" id="SSF49777">
    <property type="entry name" value="PEBP-like"/>
    <property type="match status" value="1"/>
</dbReference>
<evidence type="ECO:0000313" key="2">
    <source>
        <dbReference type="EMBL" id="AAT28089.1"/>
    </source>
</evidence>
<dbReference type="KEGG" id="mmo:MMOB6030"/>
<dbReference type="InterPro" id="IPR036610">
    <property type="entry name" value="PEBP-like_sf"/>
</dbReference>
<keyword evidence="2" id="KW-0449">Lipoprotein</keyword>
<reference evidence="2 3" key="1">
    <citation type="journal article" date="2004" name="Genome Res.">
        <title>The complete genome and proteome of Mycoplasma mobile.</title>
        <authorList>
            <person name="Jaffe J.D."/>
            <person name="Stange-Thomann N."/>
            <person name="Smith C."/>
            <person name="DeCaprio D."/>
            <person name="Fisher S."/>
            <person name="Butler J."/>
            <person name="Calvo S."/>
            <person name="Elkins T."/>
            <person name="FitzGerald M.G."/>
            <person name="Hafez N."/>
            <person name="Kodira C.D."/>
            <person name="Major J."/>
            <person name="Wang S."/>
            <person name="Wilkinson J."/>
            <person name="Nicol R."/>
            <person name="Nusbaum C."/>
            <person name="Birren B."/>
            <person name="Berg H.C."/>
            <person name="Church G.M."/>
        </authorList>
    </citation>
    <scope>NUCLEOTIDE SEQUENCE [LARGE SCALE GENOMIC DNA]</scope>
    <source>
        <strain evidence="3">ATCC 43663 / 163K / NCTC 11711</strain>
    </source>
</reference>
<dbReference type="STRING" id="267748.MMOB6030"/>
<feature type="signal peptide" evidence="1">
    <location>
        <begin position="1"/>
        <end position="29"/>
    </location>
</feature>
<dbReference type="HOGENOM" id="CLU_599674_0_0_14"/>
<dbReference type="InterPro" id="IPR005247">
    <property type="entry name" value="YbhB_YbcL/LppC-like"/>
</dbReference>
<dbReference type="InterPro" id="IPR008914">
    <property type="entry name" value="PEBP"/>
</dbReference>
<evidence type="ECO:0000313" key="3">
    <source>
        <dbReference type="Proteomes" id="UP000009072"/>
    </source>
</evidence>
<dbReference type="CDD" id="cd00865">
    <property type="entry name" value="PEBP_bact_arch"/>
    <property type="match status" value="1"/>
</dbReference>